<dbReference type="PANTHER" id="PTHR11941:SF54">
    <property type="entry name" value="ENOYL-COA HYDRATASE, MITOCHONDRIAL"/>
    <property type="match status" value="1"/>
</dbReference>
<dbReference type="FunFam" id="1.10.12.10:FF:000001">
    <property type="entry name" value="Probable enoyl-CoA hydratase, mitochondrial"/>
    <property type="match status" value="1"/>
</dbReference>
<dbReference type="PROSITE" id="PS00166">
    <property type="entry name" value="ENOYL_COA_HYDRATASE"/>
    <property type="match status" value="1"/>
</dbReference>
<dbReference type="FunFam" id="3.90.226.10:FF:000009">
    <property type="entry name" value="Carnitinyl-CoA dehydratase"/>
    <property type="match status" value="1"/>
</dbReference>
<evidence type="ECO:0000256" key="2">
    <source>
        <dbReference type="ARBA" id="ARBA00023239"/>
    </source>
</evidence>
<dbReference type="OrthoDB" id="9775794at2"/>
<sequence>MTEFKTIELVIEDAIATLIINQPKSLNALTTEVLSEIGQAIEEVENNLDIRALIITGAGEKSFVAGANIVEMKDKNALEGEIFGRLGNEVFYKLSTLRQPTIAAVNGFALGGGCELAMACDIRLASENALFGQPEVGLGITPGFGGTQRLARLVGPGIAKELIYSARNVKAAEAKEIGLVNRVVALEELLPEAKKLAEKIAKQAPLAVEKAKEMINKGLDLPLAAGIDVEVQGFGLLFSTEDQKAGMTAFVNKEKATFNRK</sequence>
<keyword evidence="5" id="KW-1185">Reference proteome</keyword>
<dbReference type="Proteomes" id="UP000198833">
    <property type="component" value="Unassembled WGS sequence"/>
</dbReference>
<dbReference type="CDD" id="cd06558">
    <property type="entry name" value="crotonase-like"/>
    <property type="match status" value="1"/>
</dbReference>
<dbReference type="EMBL" id="FOEN01000004">
    <property type="protein sequence ID" value="SEQ04245.1"/>
    <property type="molecule type" value="Genomic_DNA"/>
</dbReference>
<comment type="similarity">
    <text evidence="1 3">Belongs to the enoyl-CoA hydratase/isomerase family.</text>
</comment>
<dbReference type="SUPFAM" id="SSF52096">
    <property type="entry name" value="ClpP/crotonase"/>
    <property type="match status" value="1"/>
</dbReference>
<dbReference type="InterPro" id="IPR029045">
    <property type="entry name" value="ClpP/crotonase-like_dom_sf"/>
</dbReference>
<evidence type="ECO:0000313" key="4">
    <source>
        <dbReference type="EMBL" id="SEQ04245.1"/>
    </source>
</evidence>
<organism evidence="4 5">
    <name type="scientific">Ignavigranum ruoffiae</name>
    <dbReference type="NCBI Taxonomy" id="89093"/>
    <lineage>
        <taxon>Bacteria</taxon>
        <taxon>Bacillati</taxon>
        <taxon>Bacillota</taxon>
        <taxon>Bacilli</taxon>
        <taxon>Lactobacillales</taxon>
        <taxon>Aerococcaceae</taxon>
        <taxon>Ignavigranum</taxon>
    </lineage>
</organism>
<evidence type="ECO:0000313" key="5">
    <source>
        <dbReference type="Proteomes" id="UP000198833"/>
    </source>
</evidence>
<dbReference type="Gene3D" id="1.10.12.10">
    <property type="entry name" value="Lyase 2-enoyl-coa Hydratase, Chain A, domain 2"/>
    <property type="match status" value="1"/>
</dbReference>
<proteinExistence type="inferred from homology"/>
<dbReference type="STRING" id="89093.SAMN04488558_104135"/>
<evidence type="ECO:0000256" key="3">
    <source>
        <dbReference type="RuleBase" id="RU003707"/>
    </source>
</evidence>
<keyword evidence="2" id="KW-0456">Lyase</keyword>
<dbReference type="InterPro" id="IPR014748">
    <property type="entry name" value="Enoyl-CoA_hydra_C"/>
</dbReference>
<dbReference type="Pfam" id="PF00378">
    <property type="entry name" value="ECH_1"/>
    <property type="match status" value="1"/>
</dbReference>
<dbReference type="GO" id="GO:0016836">
    <property type="term" value="F:hydro-lyase activity"/>
    <property type="evidence" value="ECO:0007669"/>
    <property type="project" value="UniProtKB-ARBA"/>
</dbReference>
<dbReference type="Gene3D" id="3.90.226.10">
    <property type="entry name" value="2-enoyl-CoA Hydratase, Chain A, domain 1"/>
    <property type="match status" value="1"/>
</dbReference>
<evidence type="ECO:0000256" key="1">
    <source>
        <dbReference type="ARBA" id="ARBA00005254"/>
    </source>
</evidence>
<dbReference type="PANTHER" id="PTHR11941">
    <property type="entry name" value="ENOYL-COA HYDRATASE-RELATED"/>
    <property type="match status" value="1"/>
</dbReference>
<dbReference type="InterPro" id="IPR001753">
    <property type="entry name" value="Enoyl-CoA_hydra/iso"/>
</dbReference>
<protein>
    <submittedName>
        <fullName evidence="4">Enoyl-CoA hydratase</fullName>
    </submittedName>
</protein>
<accession>A0A1H9CSU7</accession>
<dbReference type="GO" id="GO:0006635">
    <property type="term" value="P:fatty acid beta-oxidation"/>
    <property type="evidence" value="ECO:0007669"/>
    <property type="project" value="TreeGrafter"/>
</dbReference>
<reference evidence="4 5" key="1">
    <citation type="submission" date="2016-10" db="EMBL/GenBank/DDBJ databases">
        <authorList>
            <person name="de Groot N.N."/>
        </authorList>
    </citation>
    <scope>NUCLEOTIDE SEQUENCE [LARGE SCALE GENOMIC DNA]</scope>
    <source>
        <strain evidence="4 5">DSM 15695</strain>
    </source>
</reference>
<gene>
    <name evidence="4" type="ORF">SAMN04488558_104135</name>
</gene>
<dbReference type="AlphaFoldDB" id="A0A1H9CSU7"/>
<dbReference type="InterPro" id="IPR018376">
    <property type="entry name" value="Enoyl-CoA_hyd/isom_CS"/>
</dbReference>
<dbReference type="RefSeq" id="WP_092571349.1">
    <property type="nucleotide sequence ID" value="NZ_FOEN01000004.1"/>
</dbReference>
<name>A0A1H9CSU7_9LACT</name>